<evidence type="ECO:0000313" key="3">
    <source>
        <dbReference type="EMBL" id="SMC41640.1"/>
    </source>
</evidence>
<dbReference type="STRING" id="504486.SAMN05660703_1005"/>
<reference evidence="3 4" key="1">
    <citation type="submission" date="2017-04" db="EMBL/GenBank/DDBJ databases">
        <authorList>
            <person name="Afonso C.L."/>
            <person name="Miller P.J."/>
            <person name="Scott M.A."/>
            <person name="Spackman E."/>
            <person name="Goraichik I."/>
            <person name="Dimitrov K.M."/>
            <person name="Suarez D.L."/>
            <person name="Swayne D.E."/>
        </authorList>
    </citation>
    <scope>NUCLEOTIDE SEQUENCE [LARGE SCALE GENOMIC DNA]</scope>
    <source>
        <strain evidence="3 4">DSM 21164</strain>
    </source>
</reference>
<gene>
    <name evidence="3" type="ORF">SAMN05660703_1005</name>
</gene>
<evidence type="ECO:0000313" key="4">
    <source>
        <dbReference type="Proteomes" id="UP000192360"/>
    </source>
</evidence>
<evidence type="ECO:0000256" key="2">
    <source>
        <dbReference type="SAM" id="SignalP"/>
    </source>
</evidence>
<dbReference type="AlphaFoldDB" id="A0A1W1YZL9"/>
<keyword evidence="2" id="KW-0732">Signal</keyword>
<evidence type="ECO:0000256" key="1">
    <source>
        <dbReference type="SAM" id="MobiDB-lite"/>
    </source>
</evidence>
<feature type="region of interest" description="Disordered" evidence="1">
    <location>
        <begin position="348"/>
        <end position="371"/>
    </location>
</feature>
<dbReference type="Proteomes" id="UP000192360">
    <property type="component" value="Unassembled WGS sequence"/>
</dbReference>
<organism evidence="3 4">
    <name type="scientific">Cellulophaga tyrosinoxydans</name>
    <dbReference type="NCBI Taxonomy" id="504486"/>
    <lineage>
        <taxon>Bacteria</taxon>
        <taxon>Pseudomonadati</taxon>
        <taxon>Bacteroidota</taxon>
        <taxon>Flavobacteriia</taxon>
        <taxon>Flavobacteriales</taxon>
        <taxon>Flavobacteriaceae</taxon>
        <taxon>Cellulophaga</taxon>
    </lineage>
</organism>
<name>A0A1W1YZL9_9FLAO</name>
<sequence length="371" mass="42908">MKRPEVILLCLYLFLSNISCGQNTTNQKQAESGDAIKFNGKSYILKKGIAIPQNQQNKTMDYKIIFHELRDPERNMVMAYLPIPNDWDIKEQSGNDGIVATGPNNIKIYGQSEFMFTYSQLPGFNEMILQQGGKVQPLKSIEQLVKEDFNSLFEKEGFRLARQYPLPKQKAYDENYEQFVFKPVPMQKTFDAMATEWEDNNGNIKLLVIRQFVTYTNEACYWGYRLNGLEALKSNFETAKNNYLYALANSKFNPQWLQTCYYEDMQTSARLKRIHEGRMAELRAEGQRIIARGNEHSAMVDRNHKKFMDTHLEREYVSNASSGKTYQVDAGSKVYWINSNGEYIPTDNVNFDPNLDPNLNGETWTKGTNNN</sequence>
<feature type="compositionally biased region" description="Polar residues" evidence="1">
    <location>
        <begin position="360"/>
        <end position="371"/>
    </location>
</feature>
<accession>A0A1W1YZL9</accession>
<dbReference type="EMBL" id="FWXO01000001">
    <property type="protein sequence ID" value="SMC41640.1"/>
    <property type="molecule type" value="Genomic_DNA"/>
</dbReference>
<feature type="signal peptide" evidence="2">
    <location>
        <begin position="1"/>
        <end position="21"/>
    </location>
</feature>
<protein>
    <submittedName>
        <fullName evidence="3">Uncharacterized protein</fullName>
    </submittedName>
</protein>
<feature type="chain" id="PRO_5012868006" evidence="2">
    <location>
        <begin position="22"/>
        <end position="371"/>
    </location>
</feature>
<dbReference type="OrthoDB" id="5496149at2"/>
<proteinExistence type="predicted"/>
<keyword evidence="4" id="KW-1185">Reference proteome</keyword>
<dbReference type="RefSeq" id="WP_084060285.1">
    <property type="nucleotide sequence ID" value="NZ_FWXO01000001.1"/>
</dbReference>